<keyword evidence="9" id="KW-1185">Reference proteome</keyword>
<organism evidence="8 9">
    <name type="scientific">Malassezia obtusa</name>
    <dbReference type="NCBI Taxonomy" id="76774"/>
    <lineage>
        <taxon>Eukaryota</taxon>
        <taxon>Fungi</taxon>
        <taxon>Dikarya</taxon>
        <taxon>Basidiomycota</taxon>
        <taxon>Ustilaginomycotina</taxon>
        <taxon>Malasseziomycetes</taxon>
        <taxon>Malasseziales</taxon>
        <taxon>Malasseziaceae</taxon>
        <taxon>Malassezia</taxon>
    </lineage>
</organism>
<evidence type="ECO:0000313" key="8">
    <source>
        <dbReference type="EMBL" id="WFD02788.1"/>
    </source>
</evidence>
<keyword evidence="4" id="KW-0833">Ubl conjugation pathway</keyword>
<reference evidence="8" key="1">
    <citation type="submission" date="2023-03" db="EMBL/GenBank/DDBJ databases">
        <title>Mating type loci evolution in Malassezia.</title>
        <authorList>
            <person name="Coelho M.A."/>
        </authorList>
    </citation>
    <scope>NUCLEOTIDE SEQUENCE</scope>
    <source>
        <strain evidence="8">CBS 7876</strain>
    </source>
</reference>
<proteinExistence type="inferred from homology"/>
<dbReference type="InterPro" id="IPR008979">
    <property type="entry name" value="Galactose-bd-like_sf"/>
</dbReference>
<dbReference type="Pfam" id="PF03256">
    <property type="entry name" value="ANAPC10"/>
    <property type="match status" value="1"/>
</dbReference>
<dbReference type="Proteomes" id="UP001214603">
    <property type="component" value="Chromosome 2"/>
</dbReference>
<feature type="region of interest" description="Disordered" evidence="6">
    <location>
        <begin position="181"/>
        <end position="206"/>
    </location>
</feature>
<feature type="domain" description="DOC" evidence="7">
    <location>
        <begin position="1"/>
        <end position="164"/>
    </location>
</feature>
<dbReference type="PANTHER" id="PTHR12936:SF0">
    <property type="entry name" value="ANAPHASE-PROMOTING COMPLEX SUBUNIT 10"/>
    <property type="match status" value="1"/>
</dbReference>
<dbReference type="SUPFAM" id="SSF49785">
    <property type="entry name" value="Galactose-binding domain-like"/>
    <property type="match status" value="1"/>
</dbReference>
<dbReference type="GO" id="GO:0031145">
    <property type="term" value="P:anaphase-promoting complex-dependent catabolic process"/>
    <property type="evidence" value="ECO:0007669"/>
    <property type="project" value="InterPro"/>
</dbReference>
<evidence type="ECO:0000256" key="5">
    <source>
        <dbReference type="ARBA" id="ARBA00023306"/>
    </source>
</evidence>
<dbReference type="GO" id="GO:0051301">
    <property type="term" value="P:cell division"/>
    <property type="evidence" value="ECO:0007669"/>
    <property type="project" value="UniProtKB-KW"/>
</dbReference>
<gene>
    <name evidence="8" type="ORF">MOBT1_001473</name>
</gene>
<name>A0AAF0E471_9BASI</name>
<keyword evidence="2" id="KW-0132">Cell division</keyword>
<dbReference type="GO" id="GO:0070979">
    <property type="term" value="P:protein K11-linked ubiquitination"/>
    <property type="evidence" value="ECO:0007669"/>
    <property type="project" value="TreeGrafter"/>
</dbReference>
<accession>A0AAF0E471</accession>
<evidence type="ECO:0000256" key="1">
    <source>
        <dbReference type="ARBA" id="ARBA00006762"/>
    </source>
</evidence>
<evidence type="ECO:0000256" key="6">
    <source>
        <dbReference type="SAM" id="MobiDB-lite"/>
    </source>
</evidence>
<dbReference type="AlphaFoldDB" id="A0AAF0E471"/>
<comment type="similarity">
    <text evidence="1">Belongs to the APC10 family.</text>
</comment>
<evidence type="ECO:0000256" key="3">
    <source>
        <dbReference type="ARBA" id="ARBA00022776"/>
    </source>
</evidence>
<evidence type="ECO:0000256" key="4">
    <source>
        <dbReference type="ARBA" id="ARBA00022786"/>
    </source>
</evidence>
<dbReference type="GO" id="GO:0005680">
    <property type="term" value="C:anaphase-promoting complex"/>
    <property type="evidence" value="ECO:0007669"/>
    <property type="project" value="InterPro"/>
</dbReference>
<keyword evidence="5" id="KW-0131">Cell cycle</keyword>
<protein>
    <recommendedName>
        <fullName evidence="7">DOC domain-containing protein</fullName>
    </recommendedName>
</protein>
<dbReference type="InterPro" id="IPR004939">
    <property type="entry name" value="APC_su10/DOC_dom"/>
</dbReference>
<dbReference type="SMART" id="SM01337">
    <property type="entry name" value="APC10"/>
    <property type="match status" value="1"/>
</dbReference>
<evidence type="ECO:0000313" key="9">
    <source>
        <dbReference type="Proteomes" id="UP001214603"/>
    </source>
</evidence>
<sequence>MDDDLDTLWQSEGSQPHSINIHFPKRTAVTHVSIYLDCNRDDSYTPTKILVKAGTHPYDLVEVRYREFVEPQGWYHFVLDKRDPDVPEEEYVAFPLQPIEMFVLQVSILGNHLNGKDTHIRGMKVFGPPASGMLNVPRPMRSASIERLVLQGMRTDAFQRQAARVGHDRATAQLRRIMQQHTQEEARSAMPVRPPARRSALTNTLR</sequence>
<keyword evidence="3" id="KW-0498">Mitosis</keyword>
<dbReference type="CDD" id="cd08366">
    <property type="entry name" value="APC10"/>
    <property type="match status" value="1"/>
</dbReference>
<dbReference type="InterPro" id="IPR016901">
    <property type="entry name" value="APC10/Doc1"/>
</dbReference>
<dbReference type="PANTHER" id="PTHR12936">
    <property type="entry name" value="ANAPHASE-PROMOTING COMPLEX 10"/>
    <property type="match status" value="1"/>
</dbReference>
<evidence type="ECO:0000256" key="2">
    <source>
        <dbReference type="ARBA" id="ARBA00022618"/>
    </source>
</evidence>
<evidence type="ECO:0000259" key="7">
    <source>
        <dbReference type="SMART" id="SM01337"/>
    </source>
</evidence>
<dbReference type="EMBL" id="CP119935">
    <property type="protein sequence ID" value="WFD02788.1"/>
    <property type="molecule type" value="Genomic_DNA"/>
</dbReference>
<dbReference type="Gene3D" id="2.60.120.260">
    <property type="entry name" value="Galactose-binding domain-like"/>
    <property type="match status" value="1"/>
</dbReference>